<name>A0AAV7U7H4_PLEWA</name>
<feature type="region of interest" description="Disordered" evidence="1">
    <location>
        <begin position="54"/>
        <end position="125"/>
    </location>
</feature>
<dbReference type="EMBL" id="JANPWB010000005">
    <property type="protein sequence ID" value="KAJ1184805.1"/>
    <property type="molecule type" value="Genomic_DNA"/>
</dbReference>
<comment type="caution">
    <text evidence="2">The sequence shown here is derived from an EMBL/GenBank/DDBJ whole genome shotgun (WGS) entry which is preliminary data.</text>
</comment>
<evidence type="ECO:0000313" key="3">
    <source>
        <dbReference type="Proteomes" id="UP001066276"/>
    </source>
</evidence>
<gene>
    <name evidence="2" type="ORF">NDU88_001607</name>
</gene>
<accession>A0AAV7U7H4</accession>
<feature type="compositionally biased region" description="Polar residues" evidence="1">
    <location>
        <begin position="70"/>
        <end position="80"/>
    </location>
</feature>
<reference evidence="2" key="1">
    <citation type="journal article" date="2022" name="bioRxiv">
        <title>Sequencing and chromosome-scale assembly of the giantPleurodeles waltlgenome.</title>
        <authorList>
            <person name="Brown T."/>
            <person name="Elewa A."/>
            <person name="Iarovenko S."/>
            <person name="Subramanian E."/>
            <person name="Araus A.J."/>
            <person name="Petzold A."/>
            <person name="Susuki M."/>
            <person name="Suzuki K.-i.T."/>
            <person name="Hayashi T."/>
            <person name="Toyoda A."/>
            <person name="Oliveira C."/>
            <person name="Osipova E."/>
            <person name="Leigh N.D."/>
            <person name="Simon A."/>
            <person name="Yun M.H."/>
        </authorList>
    </citation>
    <scope>NUCLEOTIDE SEQUENCE</scope>
    <source>
        <strain evidence="2">20211129_DDA</strain>
        <tissue evidence="2">Liver</tissue>
    </source>
</reference>
<feature type="compositionally biased region" description="Basic and acidic residues" evidence="1">
    <location>
        <begin position="98"/>
        <end position="116"/>
    </location>
</feature>
<sequence>MQTARSLTRDPGDAPILRPADARVVQGREMQPCCIPTGDAALSPGCSGFTPAVSAASGAKPGLSPPRLSLGQSGPGSTSRVCLGRAPPAGPYTAPLSDETKEEAGRRQQQGKEEHFSSCFAGNCD</sequence>
<organism evidence="2 3">
    <name type="scientific">Pleurodeles waltl</name>
    <name type="common">Iberian ribbed newt</name>
    <dbReference type="NCBI Taxonomy" id="8319"/>
    <lineage>
        <taxon>Eukaryota</taxon>
        <taxon>Metazoa</taxon>
        <taxon>Chordata</taxon>
        <taxon>Craniata</taxon>
        <taxon>Vertebrata</taxon>
        <taxon>Euteleostomi</taxon>
        <taxon>Amphibia</taxon>
        <taxon>Batrachia</taxon>
        <taxon>Caudata</taxon>
        <taxon>Salamandroidea</taxon>
        <taxon>Salamandridae</taxon>
        <taxon>Pleurodelinae</taxon>
        <taxon>Pleurodeles</taxon>
    </lineage>
</organism>
<keyword evidence="3" id="KW-1185">Reference proteome</keyword>
<proteinExistence type="predicted"/>
<evidence type="ECO:0000256" key="1">
    <source>
        <dbReference type="SAM" id="MobiDB-lite"/>
    </source>
</evidence>
<dbReference type="AlphaFoldDB" id="A0AAV7U7H4"/>
<dbReference type="Proteomes" id="UP001066276">
    <property type="component" value="Chromosome 3_1"/>
</dbReference>
<evidence type="ECO:0000313" key="2">
    <source>
        <dbReference type="EMBL" id="KAJ1184805.1"/>
    </source>
</evidence>
<protein>
    <submittedName>
        <fullName evidence="2">Uncharacterized protein</fullName>
    </submittedName>
</protein>